<feature type="transmembrane region" description="Helical" evidence="1">
    <location>
        <begin position="12"/>
        <end position="34"/>
    </location>
</feature>
<proteinExistence type="predicted"/>
<dbReference type="Pfam" id="PF11021">
    <property type="entry name" value="DUF2613"/>
    <property type="match status" value="1"/>
</dbReference>
<dbReference type="EMBL" id="DXGC01000049">
    <property type="protein sequence ID" value="HIW91046.1"/>
    <property type="molecule type" value="Genomic_DNA"/>
</dbReference>
<accession>A0A9D1RQW2</accession>
<keyword evidence="1" id="KW-0472">Membrane</keyword>
<organism evidence="2 3">
    <name type="scientific">Candidatus Corynebacterium avicola</name>
    <dbReference type="NCBI Taxonomy" id="2838527"/>
    <lineage>
        <taxon>Bacteria</taxon>
        <taxon>Bacillati</taxon>
        <taxon>Actinomycetota</taxon>
        <taxon>Actinomycetes</taxon>
        <taxon>Mycobacteriales</taxon>
        <taxon>Corynebacteriaceae</taxon>
        <taxon>Corynebacterium</taxon>
    </lineage>
</organism>
<evidence type="ECO:0000256" key="1">
    <source>
        <dbReference type="SAM" id="Phobius"/>
    </source>
</evidence>
<keyword evidence="1" id="KW-0812">Transmembrane</keyword>
<evidence type="ECO:0000313" key="2">
    <source>
        <dbReference type="EMBL" id="HIW91046.1"/>
    </source>
</evidence>
<protein>
    <submittedName>
        <fullName evidence="2">DUF2613 domain-containing protein</fullName>
    </submittedName>
</protein>
<name>A0A9D1RQW2_9CORY</name>
<reference evidence="2" key="2">
    <citation type="submission" date="2021-04" db="EMBL/GenBank/DDBJ databases">
        <authorList>
            <person name="Gilroy R."/>
        </authorList>
    </citation>
    <scope>NUCLEOTIDE SEQUENCE</scope>
    <source>
        <strain evidence="2">CHK32-1732</strain>
    </source>
</reference>
<dbReference type="InterPro" id="IPR022566">
    <property type="entry name" value="DUF2613"/>
</dbReference>
<evidence type="ECO:0000313" key="3">
    <source>
        <dbReference type="Proteomes" id="UP000824190"/>
    </source>
</evidence>
<comment type="caution">
    <text evidence="2">The sequence shown here is derived from an EMBL/GenBank/DDBJ whole genome shotgun (WGS) entry which is preliminary data.</text>
</comment>
<dbReference type="AlphaFoldDB" id="A0A9D1RQW2"/>
<gene>
    <name evidence="2" type="ORF">H9870_05215</name>
</gene>
<sequence>MPTETDSQPRRTLGPAIASAVVGVVLGGVAAFAAGSVADSTDLPSNKISVDDAVMGSVQYGERG</sequence>
<keyword evidence="1" id="KW-1133">Transmembrane helix</keyword>
<dbReference type="Proteomes" id="UP000824190">
    <property type="component" value="Unassembled WGS sequence"/>
</dbReference>
<reference evidence="2" key="1">
    <citation type="journal article" date="2021" name="PeerJ">
        <title>Extensive microbial diversity within the chicken gut microbiome revealed by metagenomics and culture.</title>
        <authorList>
            <person name="Gilroy R."/>
            <person name="Ravi A."/>
            <person name="Getino M."/>
            <person name="Pursley I."/>
            <person name="Horton D.L."/>
            <person name="Alikhan N.F."/>
            <person name="Baker D."/>
            <person name="Gharbi K."/>
            <person name="Hall N."/>
            <person name="Watson M."/>
            <person name="Adriaenssens E.M."/>
            <person name="Foster-Nyarko E."/>
            <person name="Jarju S."/>
            <person name="Secka A."/>
            <person name="Antonio M."/>
            <person name="Oren A."/>
            <person name="Chaudhuri R.R."/>
            <person name="La Ragione R."/>
            <person name="Hildebrand F."/>
            <person name="Pallen M.J."/>
        </authorList>
    </citation>
    <scope>NUCLEOTIDE SEQUENCE</scope>
    <source>
        <strain evidence="2">CHK32-1732</strain>
    </source>
</reference>